<sequence>MDRSQGGLVRLGLRAEGKLMHAGKIPNWGAILRDLVCQVVPIMHIMSIINRGWRVHPPPSAYLNLQLPICHVSMKVQAIP</sequence>
<gene>
    <name evidence="1" type="ORF">UFOPK3204_00871</name>
</gene>
<dbReference type="EMBL" id="CAFABK010000032">
    <property type="protein sequence ID" value="CAB4830433.1"/>
    <property type="molecule type" value="Genomic_DNA"/>
</dbReference>
<protein>
    <submittedName>
        <fullName evidence="1">Unannotated protein</fullName>
    </submittedName>
</protein>
<accession>A0A6J7AC96</accession>
<reference evidence="1" key="1">
    <citation type="submission" date="2020-05" db="EMBL/GenBank/DDBJ databases">
        <authorList>
            <person name="Chiriac C."/>
            <person name="Salcher M."/>
            <person name="Ghai R."/>
            <person name="Kavagutti S V."/>
        </authorList>
    </citation>
    <scope>NUCLEOTIDE SEQUENCE</scope>
</reference>
<name>A0A6J7AC96_9ZZZZ</name>
<proteinExistence type="predicted"/>
<organism evidence="1">
    <name type="scientific">freshwater metagenome</name>
    <dbReference type="NCBI Taxonomy" id="449393"/>
    <lineage>
        <taxon>unclassified sequences</taxon>
        <taxon>metagenomes</taxon>
        <taxon>ecological metagenomes</taxon>
    </lineage>
</organism>
<dbReference type="AlphaFoldDB" id="A0A6J7AC96"/>
<evidence type="ECO:0000313" key="1">
    <source>
        <dbReference type="EMBL" id="CAB4830433.1"/>
    </source>
</evidence>